<sequence>MSVKEVTEQEAEFAGPAAVVREVCPVAVFNAVPNLDLLHESAVEEYEIWTPPMWTPLSLSPRSPRRSGCNSISASMSTSPATLRSVSQARLKDRMASGCLFDALSVIAAQDSSGDPWACALGT</sequence>
<dbReference type="Proteomes" id="UP001152797">
    <property type="component" value="Unassembled WGS sequence"/>
</dbReference>
<dbReference type="EMBL" id="CAMXCT020000025">
    <property type="protein sequence ID" value="CAL1126029.1"/>
    <property type="molecule type" value="Genomic_DNA"/>
</dbReference>
<proteinExistence type="predicted"/>
<evidence type="ECO:0000256" key="1">
    <source>
        <dbReference type="SAM" id="MobiDB-lite"/>
    </source>
</evidence>
<organism evidence="2">
    <name type="scientific">Cladocopium goreaui</name>
    <dbReference type="NCBI Taxonomy" id="2562237"/>
    <lineage>
        <taxon>Eukaryota</taxon>
        <taxon>Sar</taxon>
        <taxon>Alveolata</taxon>
        <taxon>Dinophyceae</taxon>
        <taxon>Suessiales</taxon>
        <taxon>Symbiodiniaceae</taxon>
        <taxon>Cladocopium</taxon>
    </lineage>
</organism>
<evidence type="ECO:0000313" key="3">
    <source>
        <dbReference type="EMBL" id="CAL1126029.1"/>
    </source>
</evidence>
<name>A0A9P1BFQ6_9DINO</name>
<protein>
    <submittedName>
        <fullName evidence="2">Uncharacterized protein</fullName>
    </submittedName>
</protein>
<dbReference type="EMBL" id="CAMXCT030000025">
    <property type="protein sequence ID" value="CAL4759966.1"/>
    <property type="molecule type" value="Genomic_DNA"/>
</dbReference>
<feature type="region of interest" description="Disordered" evidence="1">
    <location>
        <begin position="57"/>
        <end position="76"/>
    </location>
</feature>
<reference evidence="2" key="1">
    <citation type="submission" date="2022-10" db="EMBL/GenBank/DDBJ databases">
        <authorList>
            <person name="Chen Y."/>
            <person name="Dougan E. K."/>
            <person name="Chan C."/>
            <person name="Rhodes N."/>
            <person name="Thang M."/>
        </authorList>
    </citation>
    <scope>NUCLEOTIDE SEQUENCE</scope>
</reference>
<comment type="caution">
    <text evidence="2">The sequence shown here is derived from an EMBL/GenBank/DDBJ whole genome shotgun (WGS) entry which is preliminary data.</text>
</comment>
<accession>A0A9P1BFQ6</accession>
<reference evidence="3" key="2">
    <citation type="submission" date="2024-04" db="EMBL/GenBank/DDBJ databases">
        <authorList>
            <person name="Chen Y."/>
            <person name="Shah S."/>
            <person name="Dougan E. K."/>
            <person name="Thang M."/>
            <person name="Chan C."/>
        </authorList>
    </citation>
    <scope>NUCLEOTIDE SEQUENCE [LARGE SCALE GENOMIC DNA]</scope>
</reference>
<keyword evidence="4" id="KW-1185">Reference proteome</keyword>
<gene>
    <name evidence="2" type="ORF">C1SCF055_LOCUS1219</name>
</gene>
<dbReference type="AlphaFoldDB" id="A0A9P1BFQ6"/>
<dbReference type="EMBL" id="CAMXCT010000025">
    <property type="protein sequence ID" value="CAI3972654.1"/>
    <property type="molecule type" value="Genomic_DNA"/>
</dbReference>
<evidence type="ECO:0000313" key="2">
    <source>
        <dbReference type="EMBL" id="CAI3972654.1"/>
    </source>
</evidence>
<evidence type="ECO:0000313" key="4">
    <source>
        <dbReference type="Proteomes" id="UP001152797"/>
    </source>
</evidence>